<proteinExistence type="predicted"/>
<feature type="signal peptide" evidence="1">
    <location>
        <begin position="1"/>
        <end position="22"/>
    </location>
</feature>
<gene>
    <name evidence="2" type="ORF">FSCOSCO3_A020667</name>
</gene>
<keyword evidence="3" id="KW-1185">Reference proteome</keyword>
<dbReference type="Proteomes" id="UP001314229">
    <property type="component" value="Unassembled WGS sequence"/>
</dbReference>
<dbReference type="Gene3D" id="2.60.40.10">
    <property type="entry name" value="Immunoglobulins"/>
    <property type="match status" value="1"/>
</dbReference>
<organism evidence="2 3">
    <name type="scientific">Scomber scombrus</name>
    <name type="common">Atlantic mackerel</name>
    <name type="synonym">Scomber vernalis</name>
    <dbReference type="NCBI Taxonomy" id="13677"/>
    <lineage>
        <taxon>Eukaryota</taxon>
        <taxon>Metazoa</taxon>
        <taxon>Chordata</taxon>
        <taxon>Craniata</taxon>
        <taxon>Vertebrata</taxon>
        <taxon>Euteleostomi</taxon>
        <taxon>Actinopterygii</taxon>
        <taxon>Neopterygii</taxon>
        <taxon>Teleostei</taxon>
        <taxon>Neoteleostei</taxon>
        <taxon>Acanthomorphata</taxon>
        <taxon>Pelagiaria</taxon>
        <taxon>Scombriformes</taxon>
        <taxon>Scombridae</taxon>
        <taxon>Scomber</taxon>
    </lineage>
</organism>
<protein>
    <submittedName>
        <fullName evidence="2">Uncharacterized protein LOC128366811</fullName>
    </submittedName>
</protein>
<keyword evidence="1" id="KW-0732">Signal</keyword>
<dbReference type="InterPro" id="IPR013783">
    <property type="entry name" value="Ig-like_fold"/>
</dbReference>
<comment type="caution">
    <text evidence="2">The sequence shown here is derived from an EMBL/GenBank/DDBJ whole genome shotgun (WGS) entry which is preliminary data.</text>
</comment>
<dbReference type="AlphaFoldDB" id="A0AAV1N8L3"/>
<accession>A0AAV1N8L3</accession>
<evidence type="ECO:0000313" key="2">
    <source>
        <dbReference type="EMBL" id="CAK6955139.1"/>
    </source>
</evidence>
<evidence type="ECO:0000313" key="3">
    <source>
        <dbReference type="Proteomes" id="UP001314229"/>
    </source>
</evidence>
<sequence>MLSNRMVLIAILLPVILAVVQSEIKTKTLTVKSGGQIHLWSEFSGPMGISQFHWSFGAGPEQETLIDVDEGKVCQNPPERFARRLLPDTMTGSVNISFAKVLDSGIYKGWITAKNNTVYTVEYNVTVLDADPMKPSAGPLHDPATHKRSHLKLVIVCLVVAVCIVAI</sequence>
<reference evidence="2 3" key="1">
    <citation type="submission" date="2024-01" db="EMBL/GenBank/DDBJ databases">
        <authorList>
            <person name="Alioto T."/>
            <person name="Alioto T."/>
            <person name="Gomez Garrido J."/>
        </authorList>
    </citation>
    <scope>NUCLEOTIDE SEQUENCE [LARGE SCALE GENOMIC DNA]</scope>
</reference>
<feature type="chain" id="PRO_5043987641" evidence="1">
    <location>
        <begin position="23"/>
        <end position="167"/>
    </location>
</feature>
<evidence type="ECO:0000256" key="1">
    <source>
        <dbReference type="SAM" id="SignalP"/>
    </source>
</evidence>
<name>A0AAV1N8L3_SCOSC</name>
<dbReference type="EMBL" id="CAWUFR010000020">
    <property type="protein sequence ID" value="CAK6955139.1"/>
    <property type="molecule type" value="Genomic_DNA"/>
</dbReference>